<reference evidence="1" key="1">
    <citation type="journal article" date="2014" name="ISME J.">
        <title>Genomic insights into the uncultured genus 'Candidatus Magnetobacterium' in the phylum Nitrospirae.</title>
        <authorList>
            <person name="Lin W."/>
            <person name="Deng A."/>
            <person name="Wang Z."/>
            <person name="Li Y."/>
            <person name="Wen T."/>
            <person name="Wu L.F."/>
            <person name="Wu M."/>
            <person name="Pan Y."/>
        </authorList>
    </citation>
    <scope>NUCLEOTIDE SEQUENCE</scope>
    <source>
        <strain evidence="1">MYR-1</strain>
    </source>
</reference>
<dbReference type="AlphaFoldDB" id="A0A088F8K5"/>
<evidence type="ECO:0000313" key="1">
    <source>
        <dbReference type="EMBL" id="AIM41324.1"/>
    </source>
</evidence>
<organism evidence="1">
    <name type="scientific">Candidatus Magnetobacterium casense</name>
    <dbReference type="NCBI Taxonomy" id="1455061"/>
    <lineage>
        <taxon>Bacteria</taxon>
        <taxon>Pseudomonadati</taxon>
        <taxon>Nitrospirota</taxon>
        <taxon>Thermodesulfovibrionia</taxon>
        <taxon>Thermodesulfovibrionales</taxon>
        <taxon>Candidatus Magnetobacteriaceae</taxon>
        <taxon>Candidatus Magnetobacterium</taxon>
    </lineage>
</organism>
<protein>
    <submittedName>
        <fullName evidence="1">Putative magnetosome protein Man3</fullName>
    </submittedName>
</protein>
<name>A0A088F8K5_9BACT</name>
<gene>
    <name evidence="1" type="ORF">Mcas_0729</name>
</gene>
<dbReference type="OrthoDB" id="9964967at2"/>
<dbReference type="RefSeq" id="WP_156033298.1">
    <property type="nucleotide sequence ID" value="NZ_JMFO01000016.1"/>
</dbReference>
<sequence length="50" mass="5720">MSKIMIGVFLGVFVSALTYEILYRSNPELIDRIKNKTMEKLDCLLAVNEV</sequence>
<proteinExistence type="predicted"/>
<dbReference type="EMBL" id="KM433674">
    <property type="protein sequence ID" value="AIM41324.1"/>
    <property type="molecule type" value="Genomic_DNA"/>
</dbReference>
<accession>A0A088F8K5</accession>